<dbReference type="Proteomes" id="UP000276770">
    <property type="component" value="Unassembled WGS sequence"/>
</dbReference>
<comment type="similarity">
    <text evidence="1">Belongs to the bacterial solute-binding protein 8 family.</text>
</comment>
<reference evidence="5 6" key="1">
    <citation type="submission" date="2018-10" db="EMBL/GenBank/DDBJ databases">
        <title>Falsibacillus sp. genome draft.</title>
        <authorList>
            <person name="Shi S."/>
        </authorList>
    </citation>
    <scope>NUCLEOTIDE SEQUENCE [LARGE SCALE GENOMIC DNA]</scope>
    <source>
        <strain evidence="5 6">GY 10110</strain>
    </source>
</reference>
<keyword evidence="6" id="KW-1185">Reference proteome</keyword>
<gene>
    <name evidence="5" type="ORF">D9X91_07980</name>
</gene>
<evidence type="ECO:0000256" key="1">
    <source>
        <dbReference type="ARBA" id="ARBA00008814"/>
    </source>
</evidence>
<organism evidence="5 6">
    <name type="scientific">Falsibacillus albus</name>
    <dbReference type="NCBI Taxonomy" id="2478915"/>
    <lineage>
        <taxon>Bacteria</taxon>
        <taxon>Bacillati</taxon>
        <taxon>Bacillota</taxon>
        <taxon>Bacilli</taxon>
        <taxon>Bacillales</taxon>
        <taxon>Bacillaceae</taxon>
        <taxon>Falsibacillus</taxon>
    </lineage>
</organism>
<evidence type="ECO:0000259" key="4">
    <source>
        <dbReference type="PROSITE" id="PS50983"/>
    </source>
</evidence>
<dbReference type="InterPro" id="IPR054828">
    <property type="entry name" value="Vit_B12_bind_prot"/>
</dbReference>
<accession>A0A3L7JZB5</accession>
<proteinExistence type="inferred from homology"/>
<dbReference type="Gene3D" id="3.40.50.1980">
    <property type="entry name" value="Nitrogenase molybdenum iron protein domain"/>
    <property type="match status" value="2"/>
</dbReference>
<dbReference type="Pfam" id="PF01497">
    <property type="entry name" value="Peripla_BP_2"/>
    <property type="match status" value="1"/>
</dbReference>
<feature type="domain" description="Fe/B12 periplasmic-binding" evidence="4">
    <location>
        <begin position="63"/>
        <end position="319"/>
    </location>
</feature>
<evidence type="ECO:0000256" key="3">
    <source>
        <dbReference type="SAM" id="SignalP"/>
    </source>
</evidence>
<feature type="chain" id="PRO_5039309986" evidence="3">
    <location>
        <begin position="20"/>
        <end position="322"/>
    </location>
</feature>
<dbReference type="CDD" id="cd01143">
    <property type="entry name" value="YvrC"/>
    <property type="match status" value="1"/>
</dbReference>
<dbReference type="SUPFAM" id="SSF53807">
    <property type="entry name" value="Helical backbone' metal receptor"/>
    <property type="match status" value="1"/>
</dbReference>
<protein>
    <submittedName>
        <fullName evidence="5">ABC transporter substrate-binding protein</fullName>
    </submittedName>
</protein>
<evidence type="ECO:0000256" key="2">
    <source>
        <dbReference type="ARBA" id="ARBA00022729"/>
    </source>
</evidence>
<dbReference type="PANTHER" id="PTHR30535">
    <property type="entry name" value="VITAMIN B12-BINDING PROTEIN"/>
    <property type="match status" value="1"/>
</dbReference>
<name>A0A3L7JZB5_9BACI</name>
<dbReference type="PROSITE" id="PS50983">
    <property type="entry name" value="FE_B12_PBP"/>
    <property type="match status" value="1"/>
</dbReference>
<comment type="caution">
    <text evidence="5">The sequence shown here is derived from an EMBL/GenBank/DDBJ whole genome shotgun (WGS) entry which is preliminary data.</text>
</comment>
<dbReference type="PROSITE" id="PS51257">
    <property type="entry name" value="PROKAR_LIPOPROTEIN"/>
    <property type="match status" value="1"/>
</dbReference>
<keyword evidence="2 3" id="KW-0732">Signal</keyword>
<evidence type="ECO:0000313" key="6">
    <source>
        <dbReference type="Proteomes" id="UP000276770"/>
    </source>
</evidence>
<evidence type="ECO:0000313" key="5">
    <source>
        <dbReference type="EMBL" id="RLQ96218.1"/>
    </source>
</evidence>
<dbReference type="RefSeq" id="WP_121680071.1">
    <property type="nucleotide sequence ID" value="NZ_RCVZ01000004.1"/>
</dbReference>
<dbReference type="FunFam" id="3.40.50.1980:FF:000035">
    <property type="entry name" value="Iron ABC transporter substrate-binding protein"/>
    <property type="match status" value="1"/>
</dbReference>
<dbReference type="AlphaFoldDB" id="A0A3L7JZB5"/>
<dbReference type="NCBIfam" id="NF038402">
    <property type="entry name" value="TroA_like"/>
    <property type="match status" value="1"/>
</dbReference>
<dbReference type="OrthoDB" id="9816357at2"/>
<dbReference type="InterPro" id="IPR002491">
    <property type="entry name" value="ABC_transptr_periplasmic_BD"/>
</dbReference>
<sequence length="322" mass="34949">MKKIFALLLSILLVGGMLAGCGTDSNHGSKDGKSTNESNKAAFPITVKDAENKEITIKQEPKRIVSLIPSNTEVAFALGLGDKIVGVSDFDNYPKEAAKKEKIGGMEFNVEKIIGLKPDLVLAHESTAKSASAGLQQLRDAGITVVVINDGKNFNDVYESIEMIGRATGTDKKAKSIVQDMKDKIADIQKKASAIPEKDEKSVFVEVSPQPEIYTAGKDTYLDEILSIIHAKNAAKSQDGWAKMSEESIVGLKPDVIITTYGYYVKNPKEQVLGRSGWADVPAVKNKEVYDVNSDMVTRSGPRLVEGIEQIAKVVYPDIFAK</sequence>
<dbReference type="InterPro" id="IPR050902">
    <property type="entry name" value="ABC_Transporter_SBP"/>
</dbReference>
<dbReference type="GO" id="GO:0071281">
    <property type="term" value="P:cellular response to iron ion"/>
    <property type="evidence" value="ECO:0007669"/>
    <property type="project" value="TreeGrafter"/>
</dbReference>
<dbReference type="EMBL" id="RCVZ01000004">
    <property type="protein sequence ID" value="RLQ96218.1"/>
    <property type="molecule type" value="Genomic_DNA"/>
</dbReference>
<dbReference type="PANTHER" id="PTHR30535:SF34">
    <property type="entry name" value="MOLYBDATE-BINDING PROTEIN MOLA"/>
    <property type="match status" value="1"/>
</dbReference>
<feature type="signal peptide" evidence="3">
    <location>
        <begin position="1"/>
        <end position="19"/>
    </location>
</feature>